<dbReference type="InterPro" id="IPR012338">
    <property type="entry name" value="Beta-lactam/transpept-like"/>
</dbReference>
<evidence type="ECO:0000256" key="6">
    <source>
        <dbReference type="ARBA" id="ARBA00022670"/>
    </source>
</evidence>
<dbReference type="EMBL" id="QUMS01000001">
    <property type="protein sequence ID" value="REG10794.1"/>
    <property type="molecule type" value="Genomic_DNA"/>
</dbReference>
<dbReference type="GO" id="GO:0009002">
    <property type="term" value="F:serine-type D-Ala-D-Ala carboxypeptidase activity"/>
    <property type="evidence" value="ECO:0007669"/>
    <property type="project" value="InterPro"/>
</dbReference>
<organism evidence="17 18">
    <name type="scientific">Pelolinea submarina</name>
    <dbReference type="NCBI Taxonomy" id="913107"/>
    <lineage>
        <taxon>Bacteria</taxon>
        <taxon>Bacillati</taxon>
        <taxon>Chloroflexota</taxon>
        <taxon>Anaerolineae</taxon>
        <taxon>Anaerolineales</taxon>
        <taxon>Anaerolineaceae</taxon>
        <taxon>Pelolinea</taxon>
    </lineage>
</organism>
<evidence type="ECO:0000256" key="13">
    <source>
        <dbReference type="ARBA" id="ARBA00023316"/>
    </source>
</evidence>
<evidence type="ECO:0000256" key="5">
    <source>
        <dbReference type="ARBA" id="ARBA00022519"/>
    </source>
</evidence>
<dbReference type="GO" id="GO:0008360">
    <property type="term" value="P:regulation of cell shape"/>
    <property type="evidence" value="ECO:0007669"/>
    <property type="project" value="UniProtKB-KW"/>
</dbReference>
<evidence type="ECO:0000313" key="18">
    <source>
        <dbReference type="Proteomes" id="UP000256388"/>
    </source>
</evidence>
<evidence type="ECO:0000256" key="14">
    <source>
        <dbReference type="SAM" id="Phobius"/>
    </source>
</evidence>
<dbReference type="GO" id="GO:0016740">
    <property type="term" value="F:transferase activity"/>
    <property type="evidence" value="ECO:0007669"/>
    <property type="project" value="UniProtKB-KW"/>
</dbReference>
<feature type="domain" description="Penicillin-binding protein dimerisation" evidence="16">
    <location>
        <begin position="59"/>
        <end position="259"/>
    </location>
</feature>
<dbReference type="GO" id="GO:0071555">
    <property type="term" value="P:cell wall organization"/>
    <property type="evidence" value="ECO:0007669"/>
    <property type="project" value="UniProtKB-KW"/>
</dbReference>
<dbReference type="RefSeq" id="WP_116223951.1">
    <property type="nucleotide sequence ID" value="NZ_AP018437.1"/>
</dbReference>
<evidence type="ECO:0000256" key="8">
    <source>
        <dbReference type="ARBA" id="ARBA00022801"/>
    </source>
</evidence>
<keyword evidence="12 14" id="KW-0472">Membrane</keyword>
<keyword evidence="10" id="KW-0573">Peptidoglycan synthesis</keyword>
<sequence>MNNAKGNKPVIDKWRIRFIYILIAIVFGFYTLKLFTVQIINGNYYLEQSEDNRTNEINIQTERGIIMDRNGVVLARNVASYNVTITPADLPGDPTVNPLPGAIQEIYRELSPLIDIPVSNGVLNDDTVKLFTPCYTDFGIAEIVIIQDTNAPYTAVNVACDIDKETAMIISEKATDWPGVGIKIEPIREYPTGDMTSEIIGFLGPIPATQEEYYREEGFVTDRDKVGYAGVESTLNDILAGKNGKRVVEVDVAGKEIRDLEPPVDPIPGNNVKLTIDTRLQAATKAALIGEIQWWNRYFNTIRSSNGVAIAVNPKTGEVLAMVSYPTFENNRMAKYIPAYYYNQLLADPLTPLFNHAISAEHPPGSVFKLSTAIGVMNEGVVTPNQSLTCPGKITITEKYSPNDPGYEREYVCYDELGHGQVSYTRAIALSCDIYFYKVGGGYAGEVDEGLGIDRLAEYAKALSYGQATGIELPGEAEGLIPTSAWKRINMSENWSTGDTYIAAMGQGYVLSTALQVVESAAIIANDGVYMQPTLVREVLDSDGNVIQSFTPKVKWDITKDPLITVFDENGIATEEKKTVAPWVIDLTQEGMRKVVADTEGTAHNYLNNIIINGKEIPVAGKTGTAEYCDNVAQEKGLCIPGSWPTHSWFVGYAPYDDPEIAVVAFVYNGGEGASVAGPIARKVFEAYFELKAIDAGEPEVVEEIE</sequence>
<dbReference type="InterPro" id="IPR001460">
    <property type="entry name" value="PCN-bd_Tpept"/>
</dbReference>
<dbReference type="InterPro" id="IPR050515">
    <property type="entry name" value="Beta-lactam/transpept"/>
</dbReference>
<keyword evidence="9" id="KW-0133">Cell shape</keyword>
<keyword evidence="6" id="KW-0645">Protease</keyword>
<keyword evidence="11 14" id="KW-1133">Transmembrane helix</keyword>
<evidence type="ECO:0000256" key="3">
    <source>
        <dbReference type="ARBA" id="ARBA00007171"/>
    </source>
</evidence>
<dbReference type="PANTHER" id="PTHR30627:SF2">
    <property type="entry name" value="PEPTIDOGLYCAN D,D-TRANSPEPTIDASE MRDA"/>
    <property type="match status" value="1"/>
</dbReference>
<dbReference type="GO" id="GO:0009252">
    <property type="term" value="P:peptidoglycan biosynthetic process"/>
    <property type="evidence" value="ECO:0007669"/>
    <property type="project" value="UniProtKB-KW"/>
</dbReference>
<evidence type="ECO:0000259" key="16">
    <source>
        <dbReference type="Pfam" id="PF03717"/>
    </source>
</evidence>
<dbReference type="InterPro" id="IPR036138">
    <property type="entry name" value="PBP_dimer_sf"/>
</dbReference>
<keyword evidence="8" id="KW-0378">Hydrolase</keyword>
<dbReference type="Pfam" id="PF00905">
    <property type="entry name" value="Transpeptidase"/>
    <property type="match status" value="1"/>
</dbReference>
<dbReference type="OrthoDB" id="9770103at2"/>
<dbReference type="NCBIfam" id="TIGR03423">
    <property type="entry name" value="pbp2_mrdA"/>
    <property type="match status" value="1"/>
</dbReference>
<evidence type="ECO:0000256" key="11">
    <source>
        <dbReference type="ARBA" id="ARBA00022989"/>
    </source>
</evidence>
<comment type="caution">
    <text evidence="17">The sequence shown here is derived from an EMBL/GenBank/DDBJ whole genome shotgun (WGS) entry which is preliminary data.</text>
</comment>
<evidence type="ECO:0000259" key="15">
    <source>
        <dbReference type="Pfam" id="PF00905"/>
    </source>
</evidence>
<dbReference type="Pfam" id="PF03717">
    <property type="entry name" value="PBP_dimer"/>
    <property type="match status" value="1"/>
</dbReference>
<evidence type="ECO:0000256" key="7">
    <source>
        <dbReference type="ARBA" id="ARBA00022692"/>
    </source>
</evidence>
<dbReference type="Gene3D" id="3.90.1310.10">
    <property type="entry name" value="Penicillin-binding protein 2a (Domain 2)"/>
    <property type="match status" value="1"/>
</dbReference>
<keyword evidence="17" id="KW-0808">Transferase</keyword>
<dbReference type="Gene3D" id="3.40.710.10">
    <property type="entry name" value="DD-peptidase/beta-lactamase superfamily"/>
    <property type="match status" value="1"/>
</dbReference>
<reference evidence="17 18" key="1">
    <citation type="submission" date="2018-08" db="EMBL/GenBank/DDBJ databases">
        <title>Genomic Encyclopedia of Type Strains, Phase IV (KMG-IV): sequencing the most valuable type-strain genomes for metagenomic binning, comparative biology and taxonomic classification.</title>
        <authorList>
            <person name="Goeker M."/>
        </authorList>
    </citation>
    <scope>NUCLEOTIDE SEQUENCE [LARGE SCALE GENOMIC DNA]</scope>
    <source>
        <strain evidence="17 18">DSM 23923</strain>
    </source>
</reference>
<accession>A0A347ZTK0</accession>
<dbReference type="GO" id="GO:0071972">
    <property type="term" value="F:peptidoglycan L,D-transpeptidase activity"/>
    <property type="evidence" value="ECO:0007669"/>
    <property type="project" value="TreeGrafter"/>
</dbReference>
<gene>
    <name evidence="17" type="ORF">DFR64_0657</name>
</gene>
<keyword evidence="5" id="KW-0997">Cell inner membrane</keyword>
<feature type="domain" description="Penicillin-binding protein transpeptidase" evidence="15">
    <location>
        <begin position="307"/>
        <end position="686"/>
    </location>
</feature>
<protein>
    <submittedName>
        <fullName evidence="17">Peptidoglycan glycosyltransferase</fullName>
    </submittedName>
</protein>
<keyword evidence="7 14" id="KW-0812">Transmembrane</keyword>
<dbReference type="SUPFAM" id="SSF56601">
    <property type="entry name" value="beta-lactamase/transpeptidase-like"/>
    <property type="match status" value="1"/>
</dbReference>
<name>A0A347ZTK0_9CHLR</name>
<evidence type="ECO:0000256" key="10">
    <source>
        <dbReference type="ARBA" id="ARBA00022984"/>
    </source>
</evidence>
<evidence type="ECO:0000256" key="12">
    <source>
        <dbReference type="ARBA" id="ARBA00023136"/>
    </source>
</evidence>
<evidence type="ECO:0000256" key="4">
    <source>
        <dbReference type="ARBA" id="ARBA00022475"/>
    </source>
</evidence>
<dbReference type="PANTHER" id="PTHR30627">
    <property type="entry name" value="PEPTIDOGLYCAN D,D-TRANSPEPTIDASE"/>
    <property type="match status" value="1"/>
</dbReference>
<evidence type="ECO:0000256" key="9">
    <source>
        <dbReference type="ARBA" id="ARBA00022960"/>
    </source>
</evidence>
<dbReference type="AlphaFoldDB" id="A0A347ZTK0"/>
<feature type="transmembrane region" description="Helical" evidence="14">
    <location>
        <begin position="18"/>
        <end position="40"/>
    </location>
</feature>
<dbReference type="Proteomes" id="UP000256388">
    <property type="component" value="Unassembled WGS sequence"/>
</dbReference>
<proteinExistence type="inferred from homology"/>
<dbReference type="GO" id="GO:0005886">
    <property type="term" value="C:plasma membrane"/>
    <property type="evidence" value="ECO:0007669"/>
    <property type="project" value="UniProtKB-SubCell"/>
</dbReference>
<dbReference type="InterPro" id="IPR017790">
    <property type="entry name" value="Penicillin-binding_protein_2"/>
</dbReference>
<dbReference type="SUPFAM" id="SSF56519">
    <property type="entry name" value="Penicillin binding protein dimerisation domain"/>
    <property type="match status" value="1"/>
</dbReference>
<dbReference type="GO" id="GO:0008658">
    <property type="term" value="F:penicillin binding"/>
    <property type="evidence" value="ECO:0007669"/>
    <property type="project" value="InterPro"/>
</dbReference>
<dbReference type="InterPro" id="IPR005311">
    <property type="entry name" value="PBP_dimer"/>
</dbReference>
<comment type="subcellular location">
    <subcellularLocation>
        <location evidence="2">Cell membrane</location>
    </subcellularLocation>
    <subcellularLocation>
        <location evidence="1">Membrane</location>
        <topology evidence="1">Single-pass membrane protein</topology>
    </subcellularLocation>
</comment>
<keyword evidence="4" id="KW-1003">Cell membrane</keyword>
<dbReference type="GO" id="GO:0006508">
    <property type="term" value="P:proteolysis"/>
    <property type="evidence" value="ECO:0007669"/>
    <property type="project" value="UniProtKB-KW"/>
</dbReference>
<comment type="similarity">
    <text evidence="3">Belongs to the transpeptidase family.</text>
</comment>
<evidence type="ECO:0000256" key="1">
    <source>
        <dbReference type="ARBA" id="ARBA00004167"/>
    </source>
</evidence>
<evidence type="ECO:0000256" key="2">
    <source>
        <dbReference type="ARBA" id="ARBA00004236"/>
    </source>
</evidence>
<evidence type="ECO:0000313" key="17">
    <source>
        <dbReference type="EMBL" id="REG10794.1"/>
    </source>
</evidence>
<keyword evidence="18" id="KW-1185">Reference proteome</keyword>
<keyword evidence="13" id="KW-0961">Cell wall biogenesis/degradation</keyword>